<name>M0IK18_9EURY</name>
<feature type="compositionally biased region" description="Polar residues" evidence="1">
    <location>
        <begin position="100"/>
        <end position="117"/>
    </location>
</feature>
<feature type="transmembrane region" description="Helical" evidence="2">
    <location>
        <begin position="12"/>
        <end position="34"/>
    </location>
</feature>
<dbReference type="OrthoDB" id="293433at2157"/>
<evidence type="ECO:0000256" key="1">
    <source>
        <dbReference type="SAM" id="MobiDB-lite"/>
    </source>
</evidence>
<dbReference type="PATRIC" id="fig|662479.7.peg.1204"/>
<reference evidence="3 4" key="1">
    <citation type="journal article" date="2014" name="PLoS Genet.">
        <title>Phylogenetically driven sequencing of extremely halophilic archaea reveals strategies for static and dynamic osmo-response.</title>
        <authorList>
            <person name="Becker E.A."/>
            <person name="Seitzer P.M."/>
            <person name="Tritt A."/>
            <person name="Larsen D."/>
            <person name="Krusor M."/>
            <person name="Yao A.I."/>
            <person name="Wu D."/>
            <person name="Madern D."/>
            <person name="Eisen J.A."/>
            <person name="Darling A.E."/>
            <person name="Facciotti M.T."/>
        </authorList>
    </citation>
    <scope>NUCLEOTIDE SEQUENCE [LARGE SCALE GENOMIC DNA]</scope>
    <source>
        <strain evidence="3 4">ATCC BAA-1512</strain>
    </source>
</reference>
<evidence type="ECO:0000313" key="3">
    <source>
        <dbReference type="EMBL" id="ELZ95809.1"/>
    </source>
</evidence>
<sequence length="126" mass="13536">MSRQSADGDRRWALLFALVLVTMPALTLVVAFAVLSLTQTELIGQLTAFELVELYVIELAAFAVFSYILYRTGRFAWAKHDDSVGGPPSEHTPEDEAVSDAQSDNTIAGNEAGSTVGRSVETEDGA</sequence>
<accession>M0IK18</accession>
<keyword evidence="2" id="KW-1133">Transmembrane helix</keyword>
<organism evidence="3 4">
    <name type="scientific">Haloferax mucosum ATCC BAA-1512</name>
    <dbReference type="NCBI Taxonomy" id="662479"/>
    <lineage>
        <taxon>Archaea</taxon>
        <taxon>Methanobacteriati</taxon>
        <taxon>Methanobacteriota</taxon>
        <taxon>Stenosarchaea group</taxon>
        <taxon>Halobacteria</taxon>
        <taxon>Halobacteriales</taxon>
        <taxon>Haloferacaceae</taxon>
        <taxon>Haloferax</taxon>
    </lineage>
</organism>
<protein>
    <submittedName>
        <fullName evidence="3">Uncharacterized protein</fullName>
    </submittedName>
</protein>
<evidence type="ECO:0000256" key="2">
    <source>
        <dbReference type="SAM" id="Phobius"/>
    </source>
</evidence>
<keyword evidence="4" id="KW-1185">Reference proteome</keyword>
<dbReference type="AlphaFoldDB" id="M0IK18"/>
<dbReference type="EMBL" id="AOLN01000010">
    <property type="protein sequence ID" value="ELZ95809.1"/>
    <property type="molecule type" value="Genomic_DNA"/>
</dbReference>
<dbReference type="Proteomes" id="UP000011550">
    <property type="component" value="Unassembled WGS sequence"/>
</dbReference>
<keyword evidence="2" id="KW-0472">Membrane</keyword>
<feature type="transmembrane region" description="Helical" evidence="2">
    <location>
        <begin position="54"/>
        <end position="70"/>
    </location>
</feature>
<feature type="region of interest" description="Disordered" evidence="1">
    <location>
        <begin position="81"/>
        <end position="126"/>
    </location>
</feature>
<evidence type="ECO:0000313" key="4">
    <source>
        <dbReference type="Proteomes" id="UP000011550"/>
    </source>
</evidence>
<dbReference type="RefSeq" id="WP_008319215.1">
    <property type="nucleotide sequence ID" value="NZ_AOLN01000010.1"/>
</dbReference>
<proteinExistence type="predicted"/>
<gene>
    <name evidence="3" type="ORF">C440_05952</name>
</gene>
<keyword evidence="2" id="KW-0812">Transmembrane</keyword>
<comment type="caution">
    <text evidence="3">The sequence shown here is derived from an EMBL/GenBank/DDBJ whole genome shotgun (WGS) entry which is preliminary data.</text>
</comment>